<proteinExistence type="predicted"/>
<accession>A0A221W9E6</accession>
<dbReference type="EMBL" id="CP022521">
    <property type="protein sequence ID" value="ASO22475.1"/>
    <property type="molecule type" value="Genomic_DNA"/>
</dbReference>
<protein>
    <submittedName>
        <fullName evidence="1">Uncharacterized protein</fullName>
    </submittedName>
</protein>
<evidence type="ECO:0000313" key="1">
    <source>
        <dbReference type="EMBL" id="ASO22475.1"/>
    </source>
</evidence>
<dbReference type="Proteomes" id="UP000204221">
    <property type="component" value="Chromosome"/>
</dbReference>
<organism evidence="1 2">
    <name type="scientific">Actinoalloteichus hoggarensis</name>
    <dbReference type="NCBI Taxonomy" id="1470176"/>
    <lineage>
        <taxon>Bacteria</taxon>
        <taxon>Bacillati</taxon>
        <taxon>Actinomycetota</taxon>
        <taxon>Actinomycetes</taxon>
        <taxon>Pseudonocardiales</taxon>
        <taxon>Pseudonocardiaceae</taxon>
        <taxon>Actinoalloteichus</taxon>
    </lineage>
</organism>
<reference evidence="1 2" key="1">
    <citation type="submission" date="2017-07" db="EMBL/GenBank/DDBJ databases">
        <title>Complete genome sequence of Actinoalloteichus hoggarensis DSM 45943, type strain of Actinoalloteichus hoggarensis.</title>
        <authorList>
            <person name="Ruckert C."/>
            <person name="Nouioui I."/>
            <person name="Willmese J."/>
            <person name="van Wezel G."/>
            <person name="Klenk H.-P."/>
            <person name="Kalinowski J."/>
            <person name="Zotchev S.B."/>
        </authorList>
    </citation>
    <scope>NUCLEOTIDE SEQUENCE [LARGE SCALE GENOMIC DNA]</scope>
    <source>
        <strain evidence="1 2">DSM 45943</strain>
    </source>
</reference>
<dbReference type="KEGG" id="ahg:AHOG_24345"/>
<keyword evidence="2" id="KW-1185">Reference proteome</keyword>
<gene>
    <name evidence="1" type="ORF">AHOG_24345</name>
</gene>
<sequence>MTEETRAVAADAPARRAPRAVDIAPADETIAVAK</sequence>
<dbReference type="AlphaFoldDB" id="A0A221W9E6"/>
<evidence type="ECO:0000313" key="2">
    <source>
        <dbReference type="Proteomes" id="UP000204221"/>
    </source>
</evidence>
<name>A0A221W9E6_9PSEU</name>